<dbReference type="AlphaFoldDB" id="A0A0K0D4N7"/>
<dbReference type="WBParaSite" id="ACAC_0000503201-mRNA-1">
    <property type="protein sequence ID" value="ACAC_0000503201-mRNA-1"/>
    <property type="gene ID" value="ACAC_0000503201"/>
</dbReference>
<dbReference type="Proteomes" id="UP000035642">
    <property type="component" value="Unassembled WGS sequence"/>
</dbReference>
<accession>A0A0K0D4N7</accession>
<protein>
    <submittedName>
        <fullName evidence="2">Ovule protein</fullName>
    </submittedName>
</protein>
<dbReference type="STRING" id="6313.A0A0K0D4N7"/>
<proteinExistence type="predicted"/>
<reference evidence="2" key="2">
    <citation type="submission" date="2017-02" db="UniProtKB">
        <authorList>
            <consortium name="WormBaseParasite"/>
        </authorList>
    </citation>
    <scope>IDENTIFICATION</scope>
</reference>
<keyword evidence="1" id="KW-1185">Reference proteome</keyword>
<sequence length="70" mass="8230">LLKKTKLKKVQVNGCQLSSVYDLREDDEESSHFYDDDWAFRRPRSNSSLVDNCRTEYYMGEDCACVRSLD</sequence>
<evidence type="ECO:0000313" key="2">
    <source>
        <dbReference type="WBParaSite" id="ACAC_0000503201-mRNA-1"/>
    </source>
</evidence>
<reference evidence="1" key="1">
    <citation type="submission" date="2012-09" db="EMBL/GenBank/DDBJ databases">
        <authorList>
            <person name="Martin A.A."/>
        </authorList>
    </citation>
    <scope>NUCLEOTIDE SEQUENCE</scope>
</reference>
<name>A0A0K0D4N7_ANGCA</name>
<organism evidence="1 2">
    <name type="scientific">Angiostrongylus cantonensis</name>
    <name type="common">Rat lungworm</name>
    <dbReference type="NCBI Taxonomy" id="6313"/>
    <lineage>
        <taxon>Eukaryota</taxon>
        <taxon>Metazoa</taxon>
        <taxon>Ecdysozoa</taxon>
        <taxon>Nematoda</taxon>
        <taxon>Chromadorea</taxon>
        <taxon>Rhabditida</taxon>
        <taxon>Rhabditina</taxon>
        <taxon>Rhabditomorpha</taxon>
        <taxon>Strongyloidea</taxon>
        <taxon>Metastrongylidae</taxon>
        <taxon>Angiostrongylus</taxon>
    </lineage>
</organism>
<evidence type="ECO:0000313" key="1">
    <source>
        <dbReference type="Proteomes" id="UP000035642"/>
    </source>
</evidence>